<protein>
    <recommendedName>
        <fullName evidence="3">N-acetyltransferase domain-containing protein</fullName>
    </recommendedName>
</protein>
<comment type="caution">
    <text evidence="1">The sequence shown here is derived from an EMBL/GenBank/DDBJ whole genome shotgun (WGS) entry which is preliminary data.</text>
</comment>
<dbReference type="Proteomes" id="UP000193648">
    <property type="component" value="Unassembled WGS sequence"/>
</dbReference>
<evidence type="ECO:0000313" key="2">
    <source>
        <dbReference type="Proteomes" id="UP000193648"/>
    </source>
</evidence>
<gene>
    <name evidence="1" type="ORF">BCR41DRAFT_401493</name>
</gene>
<reference evidence="1 2" key="1">
    <citation type="submission" date="2016-07" db="EMBL/GenBank/DDBJ databases">
        <title>Pervasive Adenine N6-methylation of Active Genes in Fungi.</title>
        <authorList>
            <consortium name="DOE Joint Genome Institute"/>
            <person name="Mondo S.J."/>
            <person name="Dannebaum R.O."/>
            <person name="Kuo R.C."/>
            <person name="Labutti K."/>
            <person name="Haridas S."/>
            <person name="Kuo A."/>
            <person name="Salamov A."/>
            <person name="Ahrendt S.R."/>
            <person name="Lipzen A."/>
            <person name="Sullivan W."/>
            <person name="Andreopoulos W.B."/>
            <person name="Clum A."/>
            <person name="Lindquist E."/>
            <person name="Daum C."/>
            <person name="Ramamoorthy G.K."/>
            <person name="Gryganskyi A."/>
            <person name="Culley D."/>
            <person name="Magnuson J.K."/>
            <person name="James T.Y."/>
            <person name="O'Malley M.A."/>
            <person name="Stajich J.E."/>
            <person name="Spatafora J.W."/>
            <person name="Visel A."/>
            <person name="Grigoriev I.V."/>
        </authorList>
    </citation>
    <scope>NUCLEOTIDE SEQUENCE [LARGE SCALE GENOMIC DNA]</scope>
    <source>
        <strain evidence="1 2">NRRL 3116</strain>
    </source>
</reference>
<evidence type="ECO:0008006" key="3">
    <source>
        <dbReference type="Google" id="ProtNLM"/>
    </source>
</evidence>
<dbReference type="GeneID" id="33571067"/>
<dbReference type="AlphaFoldDB" id="A0A1Y2G7W1"/>
<dbReference type="SUPFAM" id="SSF55729">
    <property type="entry name" value="Acyl-CoA N-acyltransferases (Nat)"/>
    <property type="match status" value="1"/>
</dbReference>
<dbReference type="InParanoid" id="A0A1Y2G7W1"/>
<dbReference type="Gene3D" id="3.40.630.30">
    <property type="match status" value="1"/>
</dbReference>
<accession>A0A1Y2G7W1</accession>
<keyword evidence="2" id="KW-1185">Reference proteome</keyword>
<dbReference type="EMBL" id="MCFF01000063">
    <property type="protein sequence ID" value="ORZ01852.1"/>
    <property type="molecule type" value="Genomic_DNA"/>
</dbReference>
<organism evidence="1 2">
    <name type="scientific">Lobosporangium transversale</name>
    <dbReference type="NCBI Taxonomy" id="64571"/>
    <lineage>
        <taxon>Eukaryota</taxon>
        <taxon>Fungi</taxon>
        <taxon>Fungi incertae sedis</taxon>
        <taxon>Mucoromycota</taxon>
        <taxon>Mortierellomycotina</taxon>
        <taxon>Mortierellomycetes</taxon>
        <taxon>Mortierellales</taxon>
        <taxon>Mortierellaceae</taxon>
        <taxon>Lobosporangium</taxon>
    </lineage>
</organism>
<dbReference type="OrthoDB" id="272266at2759"/>
<evidence type="ECO:0000313" key="1">
    <source>
        <dbReference type="EMBL" id="ORZ01852.1"/>
    </source>
</evidence>
<sequence length="432" mass="47708">MPTPDHPIPPSVPSLFHSISNEEACSSYLAELHLELPLAASQFGLVLSTALEYKKDPTKLHTVKPISAHSSGLKEPHYRSKPLPVHIQSYETHKQGQGHADDVQKGEAPIAVENDGAQTEIVTSTKVDLTISGDALTFYARCEPLLMQAATSGSATDNGLSKTTGSSHEAYNATSESFTKALEQSQGQPGSVIHGHYQNVLSAITNVLEYQLSERVRLGQSVETQDEFYCVNDIWREALIKLGNNNCLKTSTRAVKFVISEDTLLQGEPTLLSRCRRLENEHGLILDSMRESDVNKMLDVNKVKYPEEYGKKIIRLSKCFRDKDGEMVAWAGTHGDFSIAALHVLPEYRKLSLGRIVLNSLALTHVQLARGMLTSLGGKDSSSIPTSSLYAHADCLDDNIPTMAFMEHAGWHRVGTFIWFDLLYKSQSEKKD</sequence>
<dbReference type="RefSeq" id="XP_021876149.1">
    <property type="nucleotide sequence ID" value="XM_022029224.1"/>
</dbReference>
<name>A0A1Y2G7W1_9FUNG</name>
<proteinExistence type="predicted"/>
<dbReference type="InterPro" id="IPR016181">
    <property type="entry name" value="Acyl_CoA_acyltransferase"/>
</dbReference>